<sequence length="277" mass="29993">MNKYGKIMLVILLALGLVLSAAACGKPAPAPQPPKQELPKEQPKPEVVYKVGTEPTFPPFEFLDKNTNQITGFDIELIKAIAQEEGFKVEIINLGFEGLIPALQAGTINIIASGMTITDKRKEQIDFSNPYVNSGLAIAVAKNNDTIKSEADLKGKKVAVQIGTTGANKADELKKKGIIKTIKTYNTVDVVMAEVAKGTVDAAINDAPVTQDFISKGHSEIKIVGDLLDSEQYGFAVAKGKKELLDKINSGLKKVIEKGKYEELRKKYNLPETALPK</sequence>
<feature type="domain" description="Solute-binding protein family 3/N-terminal" evidence="3">
    <location>
        <begin position="48"/>
        <end position="272"/>
    </location>
</feature>
<dbReference type="OrthoDB" id="9774451at2"/>
<dbReference type="InterPro" id="IPR001320">
    <property type="entry name" value="Iontro_rcpt_C"/>
</dbReference>
<feature type="signal peptide" evidence="2">
    <location>
        <begin position="1"/>
        <end position="23"/>
    </location>
</feature>
<dbReference type="CDD" id="cd13624">
    <property type="entry name" value="PBP2_Arg_Lys_His"/>
    <property type="match status" value="1"/>
</dbReference>
<dbReference type="PANTHER" id="PTHR35936">
    <property type="entry name" value="MEMBRANE-BOUND LYTIC MUREIN TRANSGLYCOSYLASE F"/>
    <property type="match status" value="1"/>
</dbReference>
<dbReference type="SUPFAM" id="SSF53850">
    <property type="entry name" value="Periplasmic binding protein-like II"/>
    <property type="match status" value="1"/>
</dbReference>
<evidence type="ECO:0000259" key="3">
    <source>
        <dbReference type="SMART" id="SM00062"/>
    </source>
</evidence>
<dbReference type="InterPro" id="IPR001638">
    <property type="entry name" value="Solute-binding_3/MltF_N"/>
</dbReference>
<dbReference type="GO" id="GO:0016020">
    <property type="term" value="C:membrane"/>
    <property type="evidence" value="ECO:0007669"/>
    <property type="project" value="InterPro"/>
</dbReference>
<proteinExistence type="predicted"/>
<gene>
    <name evidence="5" type="ORF">BR63_11590</name>
</gene>
<evidence type="ECO:0000313" key="6">
    <source>
        <dbReference type="Proteomes" id="UP000515847"/>
    </source>
</evidence>
<organism evidence="5 6">
    <name type="scientific">Thermanaerosceptrum fracticalcis</name>
    <dbReference type="NCBI Taxonomy" id="1712410"/>
    <lineage>
        <taxon>Bacteria</taxon>
        <taxon>Bacillati</taxon>
        <taxon>Bacillota</taxon>
        <taxon>Clostridia</taxon>
        <taxon>Eubacteriales</taxon>
        <taxon>Peptococcaceae</taxon>
        <taxon>Thermanaerosceptrum</taxon>
    </lineage>
</organism>
<dbReference type="SMART" id="SM00079">
    <property type="entry name" value="PBPe"/>
    <property type="match status" value="1"/>
</dbReference>
<dbReference type="AlphaFoldDB" id="A0A7G6E492"/>
<dbReference type="EMBL" id="CP045798">
    <property type="protein sequence ID" value="QNB46896.1"/>
    <property type="molecule type" value="Genomic_DNA"/>
</dbReference>
<protein>
    <submittedName>
        <fullName evidence="5">Transporter substrate-binding domain-containing protein</fullName>
    </submittedName>
</protein>
<feature type="domain" description="Ionotropic glutamate receptor C-terminal" evidence="4">
    <location>
        <begin position="48"/>
        <end position="269"/>
    </location>
</feature>
<dbReference type="PANTHER" id="PTHR35936:SF17">
    <property type="entry name" value="ARGININE-BINDING EXTRACELLULAR PROTEIN ARTP"/>
    <property type="match status" value="1"/>
</dbReference>
<evidence type="ECO:0000256" key="2">
    <source>
        <dbReference type="SAM" id="SignalP"/>
    </source>
</evidence>
<dbReference type="SMART" id="SM00062">
    <property type="entry name" value="PBPb"/>
    <property type="match status" value="1"/>
</dbReference>
<keyword evidence="6" id="KW-1185">Reference proteome</keyword>
<dbReference type="Pfam" id="PF00497">
    <property type="entry name" value="SBP_bac_3"/>
    <property type="match status" value="1"/>
</dbReference>
<evidence type="ECO:0000313" key="5">
    <source>
        <dbReference type="EMBL" id="QNB46896.1"/>
    </source>
</evidence>
<reference evidence="5 6" key="1">
    <citation type="journal article" date="2019" name="Front. Microbiol.">
        <title>Thermoanaerosceptrum fracticalcis gen. nov. sp. nov., a Novel Fumarate-Fermenting Microorganism From a Deep Fractured Carbonate Aquifer of the US Great Basin.</title>
        <authorList>
            <person name="Hamilton-Brehm S.D."/>
            <person name="Stewart L.E."/>
            <person name="Zavarin M."/>
            <person name="Caldwell M."/>
            <person name="Lawson P.A."/>
            <person name="Onstott T.C."/>
            <person name="Grzymski J."/>
            <person name="Neveux I."/>
            <person name="Lollar B.S."/>
            <person name="Russell C.E."/>
            <person name="Moser D.P."/>
        </authorList>
    </citation>
    <scope>NUCLEOTIDE SEQUENCE [LARGE SCALE GENOMIC DNA]</scope>
    <source>
        <strain evidence="5 6">DRI-13</strain>
    </source>
</reference>
<dbReference type="Gene3D" id="3.40.190.10">
    <property type="entry name" value="Periplasmic binding protein-like II"/>
    <property type="match status" value="2"/>
</dbReference>
<feature type="chain" id="PRO_5038896360" evidence="2">
    <location>
        <begin position="24"/>
        <end position="277"/>
    </location>
</feature>
<dbReference type="Proteomes" id="UP000515847">
    <property type="component" value="Chromosome"/>
</dbReference>
<name>A0A7G6E492_THEFR</name>
<keyword evidence="1 2" id="KW-0732">Signal</keyword>
<dbReference type="RefSeq" id="WP_034420341.1">
    <property type="nucleotide sequence ID" value="NZ_CP045798.1"/>
</dbReference>
<accession>A0A7G6E492</accession>
<dbReference type="PROSITE" id="PS51257">
    <property type="entry name" value="PROKAR_LIPOPROTEIN"/>
    <property type="match status" value="1"/>
</dbReference>
<evidence type="ECO:0000259" key="4">
    <source>
        <dbReference type="SMART" id="SM00079"/>
    </source>
</evidence>
<evidence type="ECO:0000256" key="1">
    <source>
        <dbReference type="ARBA" id="ARBA00022729"/>
    </source>
</evidence>
<dbReference type="KEGG" id="tfr:BR63_11590"/>
<dbReference type="GO" id="GO:0015276">
    <property type="term" value="F:ligand-gated monoatomic ion channel activity"/>
    <property type="evidence" value="ECO:0007669"/>
    <property type="project" value="InterPro"/>
</dbReference>